<feature type="domain" description="F-box" evidence="2">
    <location>
        <begin position="59"/>
        <end position="97"/>
    </location>
</feature>
<proteinExistence type="predicted"/>
<dbReference type="EnsemblPlants" id="AET3Gv20166000.1">
    <property type="protein sequence ID" value="AET3Gv20166000.1"/>
    <property type="gene ID" value="AET3Gv20166000"/>
</dbReference>
<reference evidence="4" key="5">
    <citation type="journal article" date="2021" name="G3 (Bethesda)">
        <title>Aegilops tauschii genome assembly Aet v5.0 features greater sequence contiguity and improved annotation.</title>
        <authorList>
            <person name="Wang L."/>
            <person name="Zhu T."/>
            <person name="Rodriguez J.C."/>
            <person name="Deal K.R."/>
            <person name="Dubcovsky J."/>
            <person name="McGuire P.E."/>
            <person name="Lux T."/>
            <person name="Spannagl M."/>
            <person name="Mayer K.F.X."/>
            <person name="Baldrich P."/>
            <person name="Meyers B.C."/>
            <person name="Huo N."/>
            <person name="Gu Y.Q."/>
            <person name="Zhou H."/>
            <person name="Devos K.M."/>
            <person name="Bennetzen J.L."/>
            <person name="Unver T."/>
            <person name="Budak H."/>
            <person name="Gulick P.J."/>
            <person name="Galiba G."/>
            <person name="Kalapos B."/>
            <person name="Nelson D.R."/>
            <person name="Li P."/>
            <person name="You F.M."/>
            <person name="Luo M.C."/>
            <person name="Dvorak J."/>
        </authorList>
    </citation>
    <scope>NUCLEOTIDE SEQUENCE [LARGE SCALE GENOMIC DNA]</scope>
    <source>
        <strain evidence="4">cv. AL8/78</strain>
    </source>
</reference>
<dbReference type="AlphaFoldDB" id="A0A453DZA2"/>
<evidence type="ECO:0000313" key="5">
    <source>
        <dbReference type="Proteomes" id="UP000015105"/>
    </source>
</evidence>
<keyword evidence="5" id="KW-1185">Reference proteome</keyword>
<name>A0A453DZA2_AEGTS</name>
<dbReference type="Pfam" id="PF23635">
    <property type="entry name" value="Beta-prop_AT5G49610-like"/>
    <property type="match status" value="1"/>
</dbReference>
<evidence type="ECO:0000259" key="3">
    <source>
        <dbReference type="Pfam" id="PF23635"/>
    </source>
</evidence>
<dbReference type="Pfam" id="PF00646">
    <property type="entry name" value="F-box"/>
    <property type="match status" value="1"/>
</dbReference>
<evidence type="ECO:0000259" key="2">
    <source>
        <dbReference type="Pfam" id="PF00646"/>
    </source>
</evidence>
<dbReference type="Gramene" id="AET3Gv20166000.1">
    <property type="protein sequence ID" value="AET3Gv20166000.1"/>
    <property type="gene ID" value="AET3Gv20166000"/>
</dbReference>
<feature type="region of interest" description="Disordered" evidence="1">
    <location>
        <begin position="1"/>
        <end position="22"/>
    </location>
</feature>
<evidence type="ECO:0000256" key="1">
    <source>
        <dbReference type="SAM" id="MobiDB-lite"/>
    </source>
</evidence>
<evidence type="ECO:0000313" key="4">
    <source>
        <dbReference type="EnsemblPlants" id="AET3Gv20166000.1"/>
    </source>
</evidence>
<dbReference type="PANTHER" id="PTHR32133:SF328">
    <property type="entry name" value="F-BOX DOMAIN-CONTAINING PROTEIN"/>
    <property type="match status" value="1"/>
</dbReference>
<feature type="compositionally biased region" description="Polar residues" evidence="1">
    <location>
        <begin position="1"/>
        <end position="12"/>
    </location>
</feature>
<feature type="domain" description="F-box protein AT5G49610-like beta-propeller" evidence="3">
    <location>
        <begin position="168"/>
        <end position="405"/>
    </location>
</feature>
<dbReference type="SUPFAM" id="SSF81383">
    <property type="entry name" value="F-box domain"/>
    <property type="match status" value="1"/>
</dbReference>
<dbReference type="PANTHER" id="PTHR32133">
    <property type="entry name" value="OS07G0120400 PROTEIN"/>
    <property type="match status" value="1"/>
</dbReference>
<sequence length="451" mass="51231">RVHLSTDSTKQPPTFAPPSDPMAQLLHEKRNPRSKLAEGISDSILSRLASSSVLPLDDEDLLQEILLRLPPQPSSLPRASLVCPCWRNILSNHKFLCRFRKHHQKPPLLGFFARCLISKATVFTSVLDSPDCIHAGRFLVPHSHNPFKELRFMGCRHGLAVLLEMSLHSPMPTGLIVWDPLNGQQHNHLTMPPGLNGDKWKCWNATVLCTNVEDGHVHGDCFSSPFKLVLIFNRDTDASTCVYESISGVWGDIVSVVTKKVISALRPSILIGNVLYWLLVGGEVLVHDFERQSLGLIEKPADTHNGHVELSYHLLRIEDNGLGMAIVSELTIKLWERKSNYDGVVGWVLLKKIAPLDGLFPQTMPSGHMWIFLVGYDEEANVIVLSTMSGMFMLQLDSMQIRDISMRINLRHSVIYPYRNFYTVRRRVPRRGLYYNYTYGELRNMRMIYMT</sequence>
<reference evidence="4" key="3">
    <citation type="journal article" date="2017" name="Nature">
        <title>Genome sequence of the progenitor of the wheat D genome Aegilops tauschii.</title>
        <authorList>
            <person name="Luo M.C."/>
            <person name="Gu Y.Q."/>
            <person name="Puiu D."/>
            <person name="Wang H."/>
            <person name="Twardziok S.O."/>
            <person name="Deal K.R."/>
            <person name="Huo N."/>
            <person name="Zhu T."/>
            <person name="Wang L."/>
            <person name="Wang Y."/>
            <person name="McGuire P.E."/>
            <person name="Liu S."/>
            <person name="Long H."/>
            <person name="Ramasamy R.K."/>
            <person name="Rodriguez J.C."/>
            <person name="Van S.L."/>
            <person name="Yuan L."/>
            <person name="Wang Z."/>
            <person name="Xia Z."/>
            <person name="Xiao L."/>
            <person name="Anderson O.D."/>
            <person name="Ouyang S."/>
            <person name="Liang Y."/>
            <person name="Zimin A.V."/>
            <person name="Pertea G."/>
            <person name="Qi P."/>
            <person name="Bennetzen J.L."/>
            <person name="Dai X."/>
            <person name="Dawson M.W."/>
            <person name="Muller H.G."/>
            <person name="Kugler K."/>
            <person name="Rivarola-Duarte L."/>
            <person name="Spannagl M."/>
            <person name="Mayer K.F.X."/>
            <person name="Lu F.H."/>
            <person name="Bevan M.W."/>
            <person name="Leroy P."/>
            <person name="Li P."/>
            <person name="You F.M."/>
            <person name="Sun Q."/>
            <person name="Liu Z."/>
            <person name="Lyons E."/>
            <person name="Wicker T."/>
            <person name="Salzberg S.L."/>
            <person name="Devos K.M."/>
            <person name="Dvorak J."/>
        </authorList>
    </citation>
    <scope>NUCLEOTIDE SEQUENCE [LARGE SCALE GENOMIC DNA]</scope>
    <source>
        <strain evidence="4">cv. AL8/78</strain>
    </source>
</reference>
<dbReference type="Proteomes" id="UP000015105">
    <property type="component" value="Chromosome 3D"/>
</dbReference>
<dbReference type="InterPro" id="IPR036047">
    <property type="entry name" value="F-box-like_dom_sf"/>
</dbReference>
<reference evidence="5" key="2">
    <citation type="journal article" date="2017" name="Nat. Plants">
        <title>The Aegilops tauschii genome reveals multiple impacts of transposons.</title>
        <authorList>
            <person name="Zhao G."/>
            <person name="Zou C."/>
            <person name="Li K."/>
            <person name="Wang K."/>
            <person name="Li T."/>
            <person name="Gao L."/>
            <person name="Zhang X."/>
            <person name="Wang H."/>
            <person name="Yang Z."/>
            <person name="Liu X."/>
            <person name="Jiang W."/>
            <person name="Mao L."/>
            <person name="Kong X."/>
            <person name="Jiao Y."/>
            <person name="Jia J."/>
        </authorList>
    </citation>
    <scope>NUCLEOTIDE SEQUENCE [LARGE SCALE GENOMIC DNA]</scope>
    <source>
        <strain evidence="5">cv. AL8/78</strain>
    </source>
</reference>
<dbReference type="STRING" id="200361.A0A453DZA2"/>
<reference evidence="4" key="4">
    <citation type="submission" date="2019-03" db="UniProtKB">
        <authorList>
            <consortium name="EnsemblPlants"/>
        </authorList>
    </citation>
    <scope>IDENTIFICATION</scope>
</reference>
<reference evidence="5" key="1">
    <citation type="journal article" date="2014" name="Science">
        <title>Ancient hybridizations among the ancestral genomes of bread wheat.</title>
        <authorList>
            <consortium name="International Wheat Genome Sequencing Consortium,"/>
            <person name="Marcussen T."/>
            <person name="Sandve S.R."/>
            <person name="Heier L."/>
            <person name="Spannagl M."/>
            <person name="Pfeifer M."/>
            <person name="Jakobsen K.S."/>
            <person name="Wulff B.B."/>
            <person name="Steuernagel B."/>
            <person name="Mayer K.F."/>
            <person name="Olsen O.A."/>
        </authorList>
    </citation>
    <scope>NUCLEOTIDE SEQUENCE [LARGE SCALE GENOMIC DNA]</scope>
    <source>
        <strain evidence="5">cv. AL8/78</strain>
    </source>
</reference>
<dbReference type="InterPro" id="IPR056594">
    <property type="entry name" value="AT5G49610-like_b-prop"/>
</dbReference>
<organism evidence="4 5">
    <name type="scientific">Aegilops tauschii subsp. strangulata</name>
    <name type="common">Goatgrass</name>
    <dbReference type="NCBI Taxonomy" id="200361"/>
    <lineage>
        <taxon>Eukaryota</taxon>
        <taxon>Viridiplantae</taxon>
        <taxon>Streptophyta</taxon>
        <taxon>Embryophyta</taxon>
        <taxon>Tracheophyta</taxon>
        <taxon>Spermatophyta</taxon>
        <taxon>Magnoliopsida</taxon>
        <taxon>Liliopsida</taxon>
        <taxon>Poales</taxon>
        <taxon>Poaceae</taxon>
        <taxon>BOP clade</taxon>
        <taxon>Pooideae</taxon>
        <taxon>Triticodae</taxon>
        <taxon>Triticeae</taxon>
        <taxon>Triticinae</taxon>
        <taxon>Aegilops</taxon>
    </lineage>
</organism>
<dbReference type="InterPro" id="IPR001810">
    <property type="entry name" value="F-box_dom"/>
</dbReference>
<protein>
    <submittedName>
        <fullName evidence="4">Uncharacterized protein</fullName>
    </submittedName>
</protein>
<accession>A0A453DZA2</accession>